<keyword evidence="2" id="KW-1185">Reference proteome</keyword>
<gene>
    <name evidence="1" type="ORF">RF55_6974</name>
</gene>
<dbReference type="Proteomes" id="UP000036403">
    <property type="component" value="Unassembled WGS sequence"/>
</dbReference>
<dbReference type="OrthoDB" id="7552578at2759"/>
<name>A0A0J7NKH3_LASNI</name>
<proteinExistence type="predicted"/>
<dbReference type="EMBL" id="LBMM01003939">
    <property type="protein sequence ID" value="KMQ92975.1"/>
    <property type="molecule type" value="Genomic_DNA"/>
</dbReference>
<reference evidence="1 2" key="1">
    <citation type="submission" date="2015-04" db="EMBL/GenBank/DDBJ databases">
        <title>Lasius niger genome sequencing.</title>
        <authorList>
            <person name="Konorov E.A."/>
            <person name="Nikitin M.A."/>
            <person name="Kirill M.V."/>
            <person name="Chang P."/>
        </authorList>
    </citation>
    <scope>NUCLEOTIDE SEQUENCE [LARGE SCALE GENOMIC DNA]</scope>
    <source>
        <tissue evidence="1">Whole</tissue>
    </source>
</reference>
<sequence>MEEINHKLQFSKEEDKCEAYFVSTYNRNNERRFIVELPLKGDVEELGESYHIAERRFKTLERKLGKQSNLKHQYYGFMHEYLNLDHMQEVPPDEENHPHITYRITRS</sequence>
<accession>A0A0J7NKH3</accession>
<evidence type="ECO:0000313" key="2">
    <source>
        <dbReference type="Proteomes" id="UP000036403"/>
    </source>
</evidence>
<evidence type="ECO:0000313" key="1">
    <source>
        <dbReference type="EMBL" id="KMQ92975.1"/>
    </source>
</evidence>
<protein>
    <submittedName>
        <fullName evidence="1">Uncharacterized protein</fullName>
    </submittedName>
</protein>
<dbReference type="PaxDb" id="67767-A0A0J7NKH3"/>
<organism evidence="1 2">
    <name type="scientific">Lasius niger</name>
    <name type="common">Black garden ant</name>
    <dbReference type="NCBI Taxonomy" id="67767"/>
    <lineage>
        <taxon>Eukaryota</taxon>
        <taxon>Metazoa</taxon>
        <taxon>Ecdysozoa</taxon>
        <taxon>Arthropoda</taxon>
        <taxon>Hexapoda</taxon>
        <taxon>Insecta</taxon>
        <taxon>Pterygota</taxon>
        <taxon>Neoptera</taxon>
        <taxon>Endopterygota</taxon>
        <taxon>Hymenoptera</taxon>
        <taxon>Apocrita</taxon>
        <taxon>Aculeata</taxon>
        <taxon>Formicoidea</taxon>
        <taxon>Formicidae</taxon>
        <taxon>Formicinae</taxon>
        <taxon>Lasius</taxon>
        <taxon>Lasius</taxon>
    </lineage>
</organism>
<comment type="caution">
    <text evidence="1">The sequence shown here is derived from an EMBL/GenBank/DDBJ whole genome shotgun (WGS) entry which is preliminary data.</text>
</comment>
<dbReference type="AlphaFoldDB" id="A0A0J7NKH3"/>